<keyword evidence="2" id="KW-0808">Transferase</keyword>
<name>A0A0A3I0R5_9BACL</name>
<dbReference type="RefSeq" id="WP_036186449.1">
    <property type="nucleotide sequence ID" value="NZ_AVDA01000012.1"/>
</dbReference>
<dbReference type="InterPro" id="IPR029063">
    <property type="entry name" value="SAM-dependent_MTases_sf"/>
</dbReference>
<protein>
    <submittedName>
        <fullName evidence="2">SAM-dependent methyltransferase</fullName>
    </submittedName>
</protein>
<dbReference type="AlphaFoldDB" id="A0A0A3I0R5"/>
<dbReference type="GO" id="GO:0032259">
    <property type="term" value="P:methylation"/>
    <property type="evidence" value="ECO:0007669"/>
    <property type="project" value="UniProtKB-KW"/>
</dbReference>
<feature type="coiled-coil region" evidence="1">
    <location>
        <begin position="85"/>
        <end position="119"/>
    </location>
</feature>
<dbReference type="EMBL" id="JPVN01000012">
    <property type="protein sequence ID" value="KGR78274.1"/>
    <property type="molecule type" value="Genomic_DNA"/>
</dbReference>
<evidence type="ECO:0000313" key="2">
    <source>
        <dbReference type="EMBL" id="KGR78274.1"/>
    </source>
</evidence>
<comment type="caution">
    <text evidence="2">The sequence shown here is derived from an EMBL/GenBank/DDBJ whole genome shotgun (WGS) entry which is preliminary data.</text>
</comment>
<dbReference type="CDD" id="cd02440">
    <property type="entry name" value="AdoMet_MTases"/>
    <property type="match status" value="1"/>
</dbReference>
<dbReference type="STRING" id="1384049.CD29_11155"/>
<dbReference type="Gene3D" id="3.40.50.150">
    <property type="entry name" value="Vaccinia Virus protein VP39"/>
    <property type="match status" value="1"/>
</dbReference>
<dbReference type="eggNOG" id="COG2230">
    <property type="taxonomic scope" value="Bacteria"/>
</dbReference>
<dbReference type="SUPFAM" id="SSF53335">
    <property type="entry name" value="S-adenosyl-L-methionine-dependent methyltransferases"/>
    <property type="match status" value="1"/>
</dbReference>
<dbReference type="GO" id="GO:0008168">
    <property type="term" value="F:methyltransferase activity"/>
    <property type="evidence" value="ECO:0007669"/>
    <property type="project" value="UniProtKB-KW"/>
</dbReference>
<evidence type="ECO:0000313" key="3">
    <source>
        <dbReference type="Proteomes" id="UP000030416"/>
    </source>
</evidence>
<keyword evidence="1" id="KW-0175">Coiled coil</keyword>
<accession>A0A0A3I0R5</accession>
<dbReference type="Proteomes" id="UP000030416">
    <property type="component" value="Unassembled WGS sequence"/>
</dbReference>
<evidence type="ECO:0000256" key="1">
    <source>
        <dbReference type="SAM" id="Coils"/>
    </source>
</evidence>
<organism evidence="2 3">
    <name type="scientific">Ureibacillus manganicus DSM 26584</name>
    <dbReference type="NCBI Taxonomy" id="1384049"/>
    <lineage>
        <taxon>Bacteria</taxon>
        <taxon>Bacillati</taxon>
        <taxon>Bacillota</taxon>
        <taxon>Bacilli</taxon>
        <taxon>Bacillales</taxon>
        <taxon>Caryophanaceae</taxon>
        <taxon>Ureibacillus</taxon>
    </lineage>
</organism>
<proteinExistence type="predicted"/>
<reference evidence="2 3" key="1">
    <citation type="submission" date="2014-02" db="EMBL/GenBank/DDBJ databases">
        <title>Draft genome sequence of Lysinibacillus manganicus DSM 26584T.</title>
        <authorList>
            <person name="Zhang F."/>
            <person name="Wang G."/>
            <person name="Zhang L."/>
        </authorList>
    </citation>
    <scope>NUCLEOTIDE SEQUENCE [LARGE SCALE GENOMIC DNA]</scope>
    <source>
        <strain evidence="2 3">DSM 26584</strain>
    </source>
</reference>
<gene>
    <name evidence="2" type="ORF">CD29_11155</name>
</gene>
<dbReference type="OrthoDB" id="9780095at2"/>
<sequence length="202" mass="24703">MKELYYEEKLNIQTIGKKNEVNDSTYYHPYEPTPYSALEELCKHYKVTERDRLVDFGCGKGRLIFYLNYLFDGYVTGVEMNEVFYSDALINKERYLNKLKRKENRIHILCCKAEQYEIQPKDNRFYFFNPFSIQIFMKVINNILHSVENTNREIDIILYYANDEYRFFLEYQTMFQLINEIEIPNLYEKNSYERFLIYRLSK</sequence>
<keyword evidence="2" id="KW-0489">Methyltransferase</keyword>
<keyword evidence="3" id="KW-1185">Reference proteome</keyword>